<dbReference type="InterPro" id="IPR001119">
    <property type="entry name" value="SLH_dom"/>
</dbReference>
<organism evidence="3 4">
    <name type="scientific">Cohnella cellulosilytica</name>
    <dbReference type="NCBI Taxonomy" id="986710"/>
    <lineage>
        <taxon>Bacteria</taxon>
        <taxon>Bacillati</taxon>
        <taxon>Bacillota</taxon>
        <taxon>Bacilli</taxon>
        <taxon>Bacillales</taxon>
        <taxon>Paenibacillaceae</taxon>
        <taxon>Cohnella</taxon>
    </lineage>
</organism>
<proteinExistence type="predicted"/>
<protein>
    <submittedName>
        <fullName evidence="3">S-layer homology domain-containing protein</fullName>
    </submittedName>
</protein>
<gene>
    <name evidence="3" type="ORF">ACFQMJ_16770</name>
</gene>
<feature type="domain" description="SLH" evidence="2">
    <location>
        <begin position="1221"/>
        <end position="1293"/>
    </location>
</feature>
<reference evidence="4" key="1">
    <citation type="journal article" date="2019" name="Int. J. Syst. Evol. Microbiol.">
        <title>The Global Catalogue of Microorganisms (GCM) 10K type strain sequencing project: providing services to taxonomists for standard genome sequencing and annotation.</title>
        <authorList>
            <consortium name="The Broad Institute Genomics Platform"/>
            <consortium name="The Broad Institute Genome Sequencing Center for Infectious Disease"/>
            <person name="Wu L."/>
            <person name="Ma J."/>
        </authorList>
    </citation>
    <scope>NUCLEOTIDE SEQUENCE [LARGE SCALE GENOMIC DNA]</scope>
    <source>
        <strain evidence="4">KCTC 12907</strain>
    </source>
</reference>
<comment type="caution">
    <text evidence="3">The sequence shown here is derived from an EMBL/GenBank/DDBJ whole genome shotgun (WGS) entry which is preliminary data.</text>
</comment>
<sequence length="1295" mass="141573">MRKILSALLALVLAVTLVPAGLIKQASAADPATYFIPDNTVIRGTALRVINEPSNTNQLTRDNAYTTTNGTLTITGTFSYVAAASMSVKIEQLNLQSNNTWTPDSTRFTTGSVQEEPNSVNKFRASNLTLFPGMNRITFSGTQGTIQRSDTFYVLYDQIPYVESLKVNSGSTSFNLNEGARAVVPVQMITIQGVVRNATQASISLNGGNPIVSYVYEEGTLFTPALTLKSGLNIIKLSITNGANTVNITRELFFFDANSPFTDVQLVHGSAKYPILNETPQVSTAITGNPATVPGEEGTLEVTMLVPYHADAFGGNATFTLNNSTSATIPTGDIIGTEIIIPGSDGFTPQYRLVTFRTPASAPFAFETDTAVTSYNQIQNVRLNVTYKSFSTSFEGRFRFVPNDTVIKNIQYLPNYDPAAITDIDDADKEPLNGAQVEDTSFYILVETGSAPSGLLEATYLPLNTAGPTITTAPQPTGLSPTQIVYQVTNFAVGQQKVQFKYPGSASTYIADVSYASKSYIYVANLYDGQTYTFNSKNTNTITVNGKFMGFQSIVAEQFFVNGTVVTPTGTLPDFTLTLSVGGAGPLVFGENKILIKAVNQNAGISQEIIKEMRIYLIDENISTIKNFTPNLSTNTREAFQYPKVEDYLEQELANIFTVPPEFALQDGKYVTSETKYDLVLRGSGASILNIKRGSKLIFTHNIPVTAAGTSTVDADYPDLETGNPGAFKFDFAGEEKDFILRLRDMVFEAPGSHVYTLELINETGARSTQVLEVTRELSPFRILSPRPTVGEQIIVNKNFVHFDIEAEGATEVIIEKANAVKREDLTNRFVYDFVGLKPDKVTPIKIQIKRADTTLNYTVQVYYSSTVQVDTQYMQKMSTKFDVFNKGLQLSFPKGTVLKAAKPNSTGITKLYNDTNVLFGIADPADGVVERKNDYGNIININNDERTFQGLSPIFIPSYLVVRFSNNSNTFNFTPISPTYWISGGVGELGNRGEVGYKPAIGGLAPYSVEGRFTEYPLERKVVPSNRGNLTLKFDENVVDEAAYTVSVFRYTDSGNWENIGGEVNAKQHTITVPFDDFGYYRVVKLRKGFTDITNHSWARNILNALYAKGIMNNIRSDEFGANDTTNRGEFATLLVKGLSLPLNAEGAQTFFDVGPGTKTDTWSYEYIETAARAGIVTGLDEGFFGPGMPISRQEAAVMIARALKLKLAVNNSKLEANLAKSFVDSGLIQYYARPAIDAVNKAKIMSGSPSTLPGEKKPVYSFNPRGYMTRAEAGKIAVALLQKSTSIFPKNLS</sequence>
<evidence type="ECO:0000256" key="1">
    <source>
        <dbReference type="SAM" id="SignalP"/>
    </source>
</evidence>
<dbReference type="RefSeq" id="WP_378046012.1">
    <property type="nucleotide sequence ID" value="NZ_JBHMDN010000010.1"/>
</dbReference>
<evidence type="ECO:0000259" key="2">
    <source>
        <dbReference type="PROSITE" id="PS51272"/>
    </source>
</evidence>
<evidence type="ECO:0000313" key="4">
    <source>
        <dbReference type="Proteomes" id="UP001596378"/>
    </source>
</evidence>
<keyword evidence="4" id="KW-1185">Reference proteome</keyword>
<dbReference type="PROSITE" id="PS51272">
    <property type="entry name" value="SLH"/>
    <property type="match status" value="3"/>
</dbReference>
<dbReference type="EMBL" id="JBHTAI010000009">
    <property type="protein sequence ID" value="MFC7150182.1"/>
    <property type="molecule type" value="Genomic_DNA"/>
</dbReference>
<accession>A0ABW2FCZ9</accession>
<dbReference type="Pfam" id="PF00395">
    <property type="entry name" value="SLH"/>
    <property type="match status" value="3"/>
</dbReference>
<dbReference type="Proteomes" id="UP001596378">
    <property type="component" value="Unassembled WGS sequence"/>
</dbReference>
<name>A0ABW2FCZ9_9BACL</name>
<evidence type="ECO:0000313" key="3">
    <source>
        <dbReference type="EMBL" id="MFC7150182.1"/>
    </source>
</evidence>
<feature type="signal peptide" evidence="1">
    <location>
        <begin position="1"/>
        <end position="28"/>
    </location>
</feature>
<keyword evidence="1" id="KW-0732">Signal</keyword>
<feature type="domain" description="SLH" evidence="2">
    <location>
        <begin position="1087"/>
        <end position="1148"/>
    </location>
</feature>
<feature type="domain" description="SLH" evidence="2">
    <location>
        <begin position="1149"/>
        <end position="1215"/>
    </location>
</feature>
<feature type="chain" id="PRO_5046007424" evidence="1">
    <location>
        <begin position="29"/>
        <end position="1295"/>
    </location>
</feature>